<dbReference type="Pfam" id="PF00986">
    <property type="entry name" value="DNA_gyraseB_C"/>
    <property type="match status" value="1"/>
</dbReference>
<dbReference type="Gene3D" id="3.30.565.10">
    <property type="entry name" value="Histidine kinase-like ATPase, C-terminal domain"/>
    <property type="match status" value="1"/>
</dbReference>
<dbReference type="EMBL" id="JACARV010000074">
    <property type="protein sequence ID" value="NWC82919.1"/>
    <property type="molecule type" value="Genomic_DNA"/>
</dbReference>
<comment type="function">
    <text evidence="13">A type II topoisomerase that negatively supercoils closed circular double-stranded (ds) DNA in an ATP-dependent manner to modulate DNA topology and maintain chromosomes in an underwound state. Negative supercoiling favors strand separation, and DNA replication, transcription, recombination and repair, all of which involve strand separation. Also able to catalyze the interconversion of other topological isomers of dsDNA rings, including catenanes and knotted rings. Type II topoisomerases break and join 2 DNA strands simultaneously in an ATP-dependent manner.</text>
</comment>
<evidence type="ECO:0000256" key="6">
    <source>
        <dbReference type="ARBA" id="ARBA00022723"/>
    </source>
</evidence>
<dbReference type="InterPro" id="IPR036890">
    <property type="entry name" value="HATPase_C_sf"/>
</dbReference>
<dbReference type="PANTHER" id="PTHR45866">
    <property type="entry name" value="DNA GYRASE/TOPOISOMERASE SUBUNIT B"/>
    <property type="match status" value="1"/>
</dbReference>
<dbReference type="InterPro" id="IPR011557">
    <property type="entry name" value="GyrB"/>
</dbReference>
<dbReference type="GO" id="GO:0003677">
    <property type="term" value="F:DNA binding"/>
    <property type="evidence" value="ECO:0007669"/>
    <property type="project" value="UniProtKB-KW"/>
</dbReference>
<evidence type="ECO:0000256" key="13">
    <source>
        <dbReference type="HAMAP-Rule" id="MF_01898"/>
    </source>
</evidence>
<dbReference type="SMART" id="SM00433">
    <property type="entry name" value="TOP2c"/>
    <property type="match status" value="1"/>
</dbReference>
<dbReference type="PRINTS" id="PR00418">
    <property type="entry name" value="TPI2FAMILY"/>
</dbReference>
<feature type="site" description="Interaction with DNA" evidence="13">
    <location>
        <position position="454"/>
    </location>
</feature>
<dbReference type="GO" id="GO:0005524">
    <property type="term" value="F:ATP binding"/>
    <property type="evidence" value="ECO:0007669"/>
    <property type="project" value="UniProtKB-UniRule"/>
</dbReference>
<feature type="binding site" evidence="13">
    <location>
        <position position="502"/>
    </location>
    <ligand>
        <name>Mg(2+)</name>
        <dbReference type="ChEBI" id="CHEBI:18420"/>
        <label>2</label>
    </ligand>
</feature>
<comment type="caution">
    <text evidence="15">The sequence shown here is derived from an EMBL/GenBank/DDBJ whole genome shotgun (WGS) entry which is preliminary data.</text>
</comment>
<evidence type="ECO:0000256" key="12">
    <source>
        <dbReference type="ARBA" id="ARBA00023235"/>
    </source>
</evidence>
<comment type="subunit">
    <text evidence="13">Heterotetramer, composed of two GyrA and two GyrB chains. In the heterotetramer, GyrA contains the active site tyrosine that forms a transient covalent intermediate with DNA, while GyrB binds cofactors and catalyzes ATP hydrolysis.</text>
</comment>
<dbReference type="InterPro" id="IPR006171">
    <property type="entry name" value="TOPRIM_dom"/>
</dbReference>
<dbReference type="SUPFAM" id="SSF54211">
    <property type="entry name" value="Ribosomal protein S5 domain 2-like"/>
    <property type="match status" value="1"/>
</dbReference>
<accession>A0A7Y7ZFS0</accession>
<dbReference type="InterPro" id="IPR020568">
    <property type="entry name" value="Ribosomal_Su5_D2-typ_SF"/>
</dbReference>
<keyword evidence="12 13" id="KW-0413">Isomerase</keyword>
<dbReference type="InterPro" id="IPR001241">
    <property type="entry name" value="Topo_IIA"/>
</dbReference>
<dbReference type="InterPro" id="IPR049353">
    <property type="entry name" value="GyrB_hook"/>
</dbReference>
<dbReference type="RefSeq" id="WP_046786790.1">
    <property type="nucleotide sequence ID" value="NZ_JABTYF010000001.1"/>
</dbReference>
<evidence type="ECO:0000256" key="11">
    <source>
        <dbReference type="ARBA" id="ARBA00023125"/>
    </source>
</evidence>
<protein>
    <recommendedName>
        <fullName evidence="4 13">DNA gyrase subunit B</fullName>
        <ecNumber evidence="3 13">5.6.2.2</ecNumber>
    </recommendedName>
</protein>
<name>A0A7Y7ZFS0_PSEPU</name>
<keyword evidence="10 13" id="KW-0799">Topoisomerase</keyword>
<dbReference type="FunFam" id="3.30.565.10:FF:000002">
    <property type="entry name" value="DNA gyrase subunit B"/>
    <property type="match status" value="1"/>
</dbReference>
<dbReference type="CDD" id="cd03366">
    <property type="entry name" value="TOPRIM_TopoIIA_GyrB"/>
    <property type="match status" value="1"/>
</dbReference>
<dbReference type="AlphaFoldDB" id="A0A7Y7ZFS0"/>
<keyword evidence="7 13" id="KW-0547">Nucleotide-binding</keyword>
<comment type="subcellular location">
    <subcellularLocation>
        <location evidence="13">Cytoplasm</location>
    </subcellularLocation>
</comment>
<dbReference type="GO" id="GO:0046872">
    <property type="term" value="F:metal ion binding"/>
    <property type="evidence" value="ECO:0007669"/>
    <property type="project" value="UniProtKB-KW"/>
</dbReference>
<dbReference type="PROSITE" id="PS50880">
    <property type="entry name" value="TOPRIM"/>
    <property type="match status" value="1"/>
</dbReference>
<dbReference type="PROSITE" id="PS00177">
    <property type="entry name" value="TOPOISOMERASE_II"/>
    <property type="match status" value="1"/>
</dbReference>
<dbReference type="InterPro" id="IPR018522">
    <property type="entry name" value="TopoIIA_CS"/>
</dbReference>
<dbReference type="GO" id="GO:0006261">
    <property type="term" value="P:DNA-templated DNA replication"/>
    <property type="evidence" value="ECO:0007669"/>
    <property type="project" value="UniProtKB-UniRule"/>
</dbReference>
<dbReference type="FunFam" id="3.40.50.670:FF:000005">
    <property type="entry name" value="DNA gyrase subunit B"/>
    <property type="match status" value="1"/>
</dbReference>
<dbReference type="Pfam" id="PF21249">
    <property type="entry name" value="GyrB_hook"/>
    <property type="match status" value="1"/>
</dbReference>
<dbReference type="NCBIfam" id="TIGR01059">
    <property type="entry name" value="gyrB"/>
    <property type="match status" value="1"/>
</dbReference>
<dbReference type="InterPro" id="IPR000565">
    <property type="entry name" value="Topo_IIA_B"/>
</dbReference>
<dbReference type="Pfam" id="PF01751">
    <property type="entry name" value="Toprim"/>
    <property type="match status" value="1"/>
</dbReference>
<feature type="domain" description="Toprim" evidence="14">
    <location>
        <begin position="420"/>
        <end position="535"/>
    </location>
</feature>
<dbReference type="GO" id="GO:0006265">
    <property type="term" value="P:DNA topological change"/>
    <property type="evidence" value="ECO:0007669"/>
    <property type="project" value="UniProtKB-UniRule"/>
</dbReference>
<organism evidence="15 16">
    <name type="scientific">Pseudomonas putida</name>
    <name type="common">Arthrobacter siderocapsulatus</name>
    <dbReference type="NCBI Taxonomy" id="303"/>
    <lineage>
        <taxon>Bacteria</taxon>
        <taxon>Pseudomonadati</taxon>
        <taxon>Pseudomonadota</taxon>
        <taxon>Gammaproteobacteria</taxon>
        <taxon>Pseudomonadales</taxon>
        <taxon>Pseudomonadaceae</taxon>
        <taxon>Pseudomonas</taxon>
    </lineage>
</organism>
<keyword evidence="11" id="KW-0238">DNA-binding</keyword>
<reference evidence="15 16" key="1">
    <citation type="submission" date="2020-04" db="EMBL/GenBank/DDBJ databases">
        <title>Molecular characterization of pseudomonads from Agaricus bisporus reveal novel blotch 2 pathogens in Western Europe.</title>
        <authorList>
            <person name="Taparia T."/>
            <person name="Krijger M."/>
            <person name="Haynes E."/>
            <person name="Elpinstone J.G."/>
            <person name="Noble R."/>
            <person name="Van Der Wolf J."/>
        </authorList>
    </citation>
    <scope>NUCLEOTIDE SEQUENCE [LARGE SCALE GENOMIC DNA]</scope>
    <source>
        <strain evidence="15 16">P7765</strain>
    </source>
</reference>
<dbReference type="Pfam" id="PF18053">
    <property type="entry name" value="GyrB_insert"/>
    <property type="match status" value="1"/>
</dbReference>
<evidence type="ECO:0000256" key="2">
    <source>
        <dbReference type="ARBA" id="ARBA00010708"/>
    </source>
</evidence>
<dbReference type="PANTHER" id="PTHR45866:SF1">
    <property type="entry name" value="DNA GYRASE SUBUNIT B, MITOCHONDRIAL"/>
    <property type="match status" value="1"/>
</dbReference>
<comment type="cofactor">
    <cofactor evidence="13">
        <name>Mg(2+)</name>
        <dbReference type="ChEBI" id="CHEBI:18420"/>
    </cofactor>
    <cofactor evidence="13">
        <name>Mn(2+)</name>
        <dbReference type="ChEBI" id="CHEBI:29035"/>
    </cofactor>
    <cofactor evidence="13">
        <name>Ca(2+)</name>
        <dbReference type="ChEBI" id="CHEBI:29108"/>
    </cofactor>
    <text evidence="13">Binds two Mg(2+) per subunit. The magnesium ions form salt bridges with both the protein and the DNA. Can also accept other divalent metal cations, such as Mn(2+) or Ca(2+).</text>
</comment>
<dbReference type="NCBIfam" id="NF011501">
    <property type="entry name" value="PRK14939.1"/>
    <property type="match status" value="1"/>
</dbReference>
<dbReference type="SUPFAM" id="SSF55874">
    <property type="entry name" value="ATPase domain of HSP90 chaperone/DNA topoisomerase II/histidine kinase"/>
    <property type="match status" value="1"/>
</dbReference>
<dbReference type="GO" id="GO:0003918">
    <property type="term" value="F:DNA topoisomerase type II (double strand cut, ATP-hydrolyzing) activity"/>
    <property type="evidence" value="ECO:0007669"/>
    <property type="project" value="UniProtKB-UniRule"/>
</dbReference>
<dbReference type="InterPro" id="IPR041423">
    <property type="entry name" value="GyrB_insert"/>
</dbReference>
<feature type="binding site" evidence="13">
    <location>
        <position position="500"/>
    </location>
    <ligand>
        <name>Mg(2+)</name>
        <dbReference type="ChEBI" id="CHEBI:18420"/>
        <label>2</label>
    </ligand>
</feature>
<dbReference type="Gene3D" id="3.40.50.670">
    <property type="match status" value="2"/>
</dbReference>
<comment type="similarity">
    <text evidence="2 13">Belongs to the type II topoisomerase GyrB family.</text>
</comment>
<dbReference type="InterPro" id="IPR002288">
    <property type="entry name" value="DNA_gyrase_B_C"/>
</dbReference>
<dbReference type="SMART" id="SM00387">
    <property type="entry name" value="HATPase_c"/>
    <property type="match status" value="1"/>
</dbReference>
<evidence type="ECO:0000256" key="7">
    <source>
        <dbReference type="ARBA" id="ARBA00022741"/>
    </source>
</evidence>
<dbReference type="FunFam" id="3.40.50.670:FF:000004">
    <property type="entry name" value="DNA gyrase subunit B"/>
    <property type="match status" value="1"/>
</dbReference>
<gene>
    <name evidence="13 15" type="primary">gyrB</name>
    <name evidence="15" type="ORF">HX798_21880</name>
</gene>
<evidence type="ECO:0000313" key="15">
    <source>
        <dbReference type="EMBL" id="NWC82919.1"/>
    </source>
</evidence>
<dbReference type="FunFam" id="3.30.230.10:FF:000005">
    <property type="entry name" value="DNA gyrase subunit B"/>
    <property type="match status" value="1"/>
</dbReference>
<dbReference type="GO" id="GO:0005737">
    <property type="term" value="C:cytoplasm"/>
    <property type="evidence" value="ECO:0007669"/>
    <property type="project" value="UniProtKB-SubCell"/>
</dbReference>
<dbReference type="CDD" id="cd16928">
    <property type="entry name" value="HATPase_GyrB-like"/>
    <property type="match status" value="1"/>
</dbReference>
<comment type="miscellaneous">
    <text evidence="13">Few gyrases are as efficient as E.coli at forming negative supercoils. Not all organisms have 2 type II topoisomerases; in organisms with a single type II topoisomerase this enzyme also has to decatenate newly replicated chromosomes.</text>
</comment>
<dbReference type="InterPro" id="IPR013759">
    <property type="entry name" value="Topo_IIA_B_C"/>
</dbReference>
<dbReference type="InterPro" id="IPR013506">
    <property type="entry name" value="Topo_IIA_bsu_dom2"/>
</dbReference>
<dbReference type="Gene3D" id="3.10.20.690">
    <property type="match status" value="1"/>
</dbReference>
<dbReference type="CDD" id="cd00822">
    <property type="entry name" value="TopoII_Trans_DNA_gyrase"/>
    <property type="match status" value="1"/>
</dbReference>
<feature type="binding site" evidence="13">
    <location>
        <position position="500"/>
    </location>
    <ligand>
        <name>Mg(2+)</name>
        <dbReference type="ChEBI" id="CHEBI:18420"/>
        <label>1</label>
        <note>catalytic</note>
    </ligand>
</feature>
<dbReference type="Gene3D" id="3.30.230.10">
    <property type="match status" value="1"/>
</dbReference>
<evidence type="ECO:0000256" key="5">
    <source>
        <dbReference type="ARBA" id="ARBA00022490"/>
    </source>
</evidence>
<evidence type="ECO:0000256" key="3">
    <source>
        <dbReference type="ARBA" id="ARBA00012895"/>
    </source>
</evidence>
<sequence>MSENQTYDSSSIKVLKGLDAVRKRPGMYIGDTDDGSGLHHMVFEVVDNSIDEALAGHCDDITVIIHTDESISVRDNGRGIPVDVHKEEGVSAAEVIMTVLHAGGKFDDNSYKVSGGLHGVGVSVVNALSEKLVLTVRRSGKIWEQTYVHGVPQAPMAVVGESETTGTHIHFKPSAETFKNIHFSWDILAKRIRELSFLNSGVGILLKDERSGKEEFFKYEGGLRAFVEYLNTNKTPVNSQVFHFNVQREDGVGVEVALQWNDSFNENLLCFTNNIPQRDGGTHLVGFRSSLTRSLNSYIEQEGLAKKNKVSTTGDDAREGLTAIISVKVPDPKFSSQTKDKLVSSEVKTAVEQEMNKYFADFLLENPNEAKAVVGKMIDAARAREAARKAREMTRRKGALDIAGLPGKLADCQEKDPALSELYLVEGDSAGGSAKQGRNRRTQAILPLKGKILNVEKARFDKMISSQEVGTLITALGCGIGREEYNIDKLRYHNIIIMTDADVDGSHIRTLLLTFFFRQLPELVERGYIYIAQPPLYKVKKGKQEQYIKDDEAMEEYMTQSALEDASLHLDESAPAVSGVQLEVLVNEFRGVMKTLKRLSRLYPEELTEHFIYLPEVTLEQLGDHAVMENWLAKLQERLSNSQKSGLMYKATLREDKERNVWLPEVEITSHGLASYITFNRDFFGSNDYRTVVNIGSKLSSLLGEGAYVQRGERRKAIVEFKEGLDWLMNETTKRHTIQRYKGLGEMNPDQLWETTMDPTVRRMLKVTIEDAIAADQIFNTLMGDAVEPRRDFIESNALSVSNLDF</sequence>
<keyword evidence="9 13" id="KW-0460">Magnesium</keyword>
<feature type="site" description="Interaction with DNA" evidence="13">
    <location>
        <position position="451"/>
    </location>
</feature>
<dbReference type="InterPro" id="IPR003594">
    <property type="entry name" value="HATPase_dom"/>
</dbReference>
<dbReference type="PRINTS" id="PR01159">
    <property type="entry name" value="DNAGYRASEB"/>
</dbReference>
<keyword evidence="5 13" id="KW-0963">Cytoplasm</keyword>
<dbReference type="InterPro" id="IPR014721">
    <property type="entry name" value="Ribsml_uS5_D2-typ_fold_subgr"/>
</dbReference>
<dbReference type="HAMAP" id="MF_01898">
    <property type="entry name" value="GyrB"/>
    <property type="match status" value="1"/>
</dbReference>
<evidence type="ECO:0000256" key="1">
    <source>
        <dbReference type="ARBA" id="ARBA00000185"/>
    </source>
</evidence>
<dbReference type="InterPro" id="IPR034160">
    <property type="entry name" value="TOPRIM_GyrB"/>
</dbReference>
<dbReference type="EC" id="5.6.2.2" evidence="3 13"/>
<dbReference type="Pfam" id="PF00204">
    <property type="entry name" value="DNA_gyraseB"/>
    <property type="match status" value="1"/>
</dbReference>
<dbReference type="Pfam" id="PF02518">
    <property type="entry name" value="HATPase_c"/>
    <property type="match status" value="1"/>
</dbReference>
<keyword evidence="8 13" id="KW-0067">ATP-binding</keyword>
<evidence type="ECO:0000313" key="16">
    <source>
        <dbReference type="Proteomes" id="UP000542695"/>
    </source>
</evidence>
<evidence type="ECO:0000256" key="8">
    <source>
        <dbReference type="ARBA" id="ARBA00022840"/>
    </source>
</evidence>
<evidence type="ECO:0000256" key="9">
    <source>
        <dbReference type="ARBA" id="ARBA00022842"/>
    </source>
</evidence>
<feature type="binding site" evidence="13">
    <location>
        <position position="426"/>
    </location>
    <ligand>
        <name>Mg(2+)</name>
        <dbReference type="ChEBI" id="CHEBI:18420"/>
        <label>1</label>
        <note>catalytic</note>
    </ligand>
</feature>
<dbReference type="InterPro" id="IPR013760">
    <property type="entry name" value="Topo_IIA-like_dom_sf"/>
</dbReference>
<dbReference type="NCBIfam" id="NF004189">
    <property type="entry name" value="PRK05644.1"/>
    <property type="match status" value="1"/>
</dbReference>
<dbReference type="GO" id="GO:0005694">
    <property type="term" value="C:chromosome"/>
    <property type="evidence" value="ECO:0007669"/>
    <property type="project" value="InterPro"/>
</dbReference>
<evidence type="ECO:0000256" key="4">
    <source>
        <dbReference type="ARBA" id="ARBA00019166"/>
    </source>
</evidence>
<evidence type="ECO:0000256" key="10">
    <source>
        <dbReference type="ARBA" id="ARBA00023029"/>
    </source>
</evidence>
<comment type="catalytic activity">
    <reaction evidence="1 13">
        <text>ATP-dependent breakage, passage and rejoining of double-stranded DNA.</text>
        <dbReference type="EC" id="5.6.2.2"/>
    </reaction>
</comment>
<dbReference type="SUPFAM" id="SSF56719">
    <property type="entry name" value="Type II DNA topoisomerase"/>
    <property type="match status" value="1"/>
</dbReference>
<dbReference type="Proteomes" id="UP000542695">
    <property type="component" value="Unassembled WGS sequence"/>
</dbReference>
<evidence type="ECO:0000259" key="14">
    <source>
        <dbReference type="PROSITE" id="PS50880"/>
    </source>
</evidence>
<proteinExistence type="inferred from homology"/>
<keyword evidence="6 13" id="KW-0479">Metal-binding</keyword>